<evidence type="ECO:0000313" key="2">
    <source>
        <dbReference type="Proteomes" id="UP000432089"/>
    </source>
</evidence>
<sequence>MRLEEYEALIEGARNDAKELNRLVGVLQASSEPGLNRLHLRAKSLLFMLRRTAAQPAVPTLAAPASLRPHWLSELGIVELDGRPLYRYHLSDDAFRRLQIGLRQSAPAFLGEPEPKLAAKFALWAAEWFRRCYDGSGRRWQALAEPLGLDPDAVGWTEWADKGLRWWNIRPLIINRTHHRLAALARQGGFPIAALEGQGSGWAPRFLERLVGTLLSRPAEDGDAAMQAANDVADELMDSLVPSTWRHTEIRVLAADLALAVLRWRRVAEQNGVPAGSLVSIWLDEHHPKWRDDMPIRVGTEAGKALIDGLVKTTERTPVGSVAKIERQLFVSTDNWWEGIELKLEGLLRDARGRAVASGASSEWNRLRLFPSGEFARYVSGELAVADPDDDGMWIARQTTLHPALNLTSAVPVSVELRGGAQRVAGPFIVHGGDAVSASVRVFEPISGEDPPQAFRLIGTGSRGYGPDTVYVDLPHRWTCEPRSPASRIECVAQSEKLGRRLWRVQGEASIRAPDGDVYLVRTGQKGEERDCLEFVGQLVPGMTNLDVDVPVFLGPPKLELRKGSRRSAPLSGEIRWRPRGQSAWLPFAGSMKPGPCEFSWRDAKTGHVRDRRDAVVLPDRFRIERKPQNGAIDIVVSGWPGGVRSDGSEQVAPHCVRFPLQGSTRTSCSLELLDGSPTPVVLSVPLPHHAWIVDWSGAAVPRDGRVALSTINRYVARTDGRCELTAQLLDRDRRPVPHCFVTWCVEEELPLSTIRDDLVALLRPHGDIHASVKLDFHDGRNNFWYVQEFDTPLVVQSDRWRFDGAMSDDAPRVVGRLASEPAREHDLGPFDSSARQDGLEPPELTGDWLVYLRARERVLSAPRLVRGAPGSAAPEAALARAAGIADHAARNASLGAACASVLAAPDSPESRAFVRDLIQLALSLDGLPPSTFDVFLHLSRQPRLAATMLFEAAEKDVEALLRLSQGLPFDWSLVPAEDWSEAAATRFRFLIERFPDEVEVVAELIGSRRKTICEANPELAPHLEPRKVQKDLHTAANEFLNRSQDRIPETASPFRPERAGVLPGWRVGEHFWRPLDAPVVAARAARGRVTLHAYEIACIKDIGRRHPRWFREAYAIALGET</sequence>
<dbReference type="Proteomes" id="UP000432089">
    <property type="component" value="Unassembled WGS sequence"/>
</dbReference>
<protein>
    <submittedName>
        <fullName evidence="1">Uncharacterized protein</fullName>
    </submittedName>
</protein>
<gene>
    <name evidence="1" type="ORF">F6X38_15560</name>
</gene>
<name>A0A7V7TVM0_9HYPH</name>
<keyword evidence="2" id="KW-1185">Reference proteome</keyword>
<dbReference type="InterPro" id="IPR047879">
    <property type="entry name" value="YjiT"/>
</dbReference>
<accession>A0A7V7TVM0</accession>
<organism evidence="1 2">
    <name type="scientific">Plantimonas leprariae</name>
    <dbReference type="NCBI Taxonomy" id="2615207"/>
    <lineage>
        <taxon>Bacteria</taxon>
        <taxon>Pseudomonadati</taxon>
        <taxon>Pseudomonadota</taxon>
        <taxon>Alphaproteobacteria</taxon>
        <taxon>Hyphomicrobiales</taxon>
        <taxon>Aurantimonadaceae</taxon>
        <taxon>Plantimonas</taxon>
    </lineage>
</organism>
<proteinExistence type="predicted"/>
<dbReference type="NCBIfam" id="NF038336">
    <property type="entry name" value="YjiT_fam"/>
    <property type="match status" value="1"/>
</dbReference>
<reference evidence="1 2" key="1">
    <citation type="submission" date="2019-09" db="EMBL/GenBank/DDBJ databases">
        <title>YIM 132180 draft genome.</title>
        <authorList>
            <person name="Zhang K."/>
        </authorList>
    </citation>
    <scope>NUCLEOTIDE SEQUENCE [LARGE SCALE GENOMIC DNA]</scope>
    <source>
        <strain evidence="1 2">YIM 132180</strain>
    </source>
</reference>
<dbReference type="AlphaFoldDB" id="A0A7V7TVM0"/>
<comment type="caution">
    <text evidence="1">The sequence shown here is derived from an EMBL/GenBank/DDBJ whole genome shotgun (WGS) entry which is preliminary data.</text>
</comment>
<dbReference type="EMBL" id="VZDO01000013">
    <property type="protein sequence ID" value="KAB0678452.1"/>
    <property type="molecule type" value="Genomic_DNA"/>
</dbReference>
<evidence type="ECO:0000313" key="1">
    <source>
        <dbReference type="EMBL" id="KAB0678452.1"/>
    </source>
</evidence>